<evidence type="ECO:0000313" key="2">
    <source>
        <dbReference type="Proteomes" id="UP000317663"/>
    </source>
</evidence>
<gene>
    <name evidence="1" type="ORF">EAH77_16035</name>
</gene>
<organism evidence="1 2">
    <name type="scientific">Ewingella americana</name>
    <dbReference type="NCBI Taxonomy" id="41202"/>
    <lineage>
        <taxon>Bacteria</taxon>
        <taxon>Pseudomonadati</taxon>
        <taxon>Pseudomonadota</taxon>
        <taxon>Gammaproteobacteria</taxon>
        <taxon>Enterobacterales</taxon>
        <taxon>Yersiniaceae</taxon>
        <taxon>Ewingella</taxon>
    </lineage>
</organism>
<dbReference type="RefSeq" id="WP_140473803.1">
    <property type="nucleotide sequence ID" value="NZ_RCZD01000008.1"/>
</dbReference>
<dbReference type="Proteomes" id="UP000317663">
    <property type="component" value="Unassembled WGS sequence"/>
</dbReference>
<name>A0A502GGI8_9GAMM</name>
<protein>
    <submittedName>
        <fullName evidence="1">Uncharacterized protein</fullName>
    </submittedName>
</protein>
<reference evidence="1 2" key="1">
    <citation type="journal article" date="2019" name="Environ. Microbiol.">
        <title>Species interactions and distinct microbial communities in high Arctic permafrost affected cryosols are associated with the CH4 and CO2 gas fluxes.</title>
        <authorList>
            <person name="Altshuler I."/>
            <person name="Hamel J."/>
            <person name="Turney S."/>
            <person name="Magnuson E."/>
            <person name="Levesque R."/>
            <person name="Greer C."/>
            <person name="Whyte L.G."/>
        </authorList>
    </citation>
    <scope>NUCLEOTIDE SEQUENCE [LARGE SCALE GENOMIC DNA]</scope>
    <source>
        <strain evidence="1 2">E4</strain>
    </source>
</reference>
<keyword evidence="2" id="KW-1185">Reference proteome</keyword>
<proteinExistence type="predicted"/>
<dbReference type="EMBL" id="RCZD01000008">
    <property type="protein sequence ID" value="TPG60076.1"/>
    <property type="molecule type" value="Genomic_DNA"/>
</dbReference>
<accession>A0A502GGI8</accession>
<sequence>MSIETLKESSGGLFGSASISDLLGQAKNIALALAGKLSSDAADLSGHMGEVHDVYWQPNGAYFPAELVKIEVELGLVMVRFTESASDHDRTFAVSPNNVKIRQESVRRVYGKS</sequence>
<comment type="caution">
    <text evidence="1">The sequence shown here is derived from an EMBL/GenBank/DDBJ whole genome shotgun (WGS) entry which is preliminary data.</text>
</comment>
<evidence type="ECO:0000313" key="1">
    <source>
        <dbReference type="EMBL" id="TPG60076.1"/>
    </source>
</evidence>
<dbReference type="AlphaFoldDB" id="A0A502GGI8"/>